<dbReference type="GO" id="GO:0005886">
    <property type="term" value="C:plasma membrane"/>
    <property type="evidence" value="ECO:0007669"/>
    <property type="project" value="UniProtKB-SubCell"/>
</dbReference>
<evidence type="ECO:0000256" key="2">
    <source>
        <dbReference type="ARBA" id="ARBA00006162"/>
    </source>
</evidence>
<keyword evidence="4 7" id="KW-0812">Transmembrane</keyword>
<dbReference type="EMBL" id="LZSY01000048">
    <property type="protein sequence ID" value="OBB94753.1"/>
    <property type="molecule type" value="Genomic_DNA"/>
</dbReference>
<keyword evidence="6 7" id="KW-0472">Membrane</keyword>
<evidence type="ECO:0000259" key="8">
    <source>
        <dbReference type="Pfam" id="PF19053"/>
    </source>
</evidence>
<accession>A0A1A0WBY3</accession>
<keyword evidence="3" id="KW-1003">Cell membrane</keyword>
<feature type="transmembrane region" description="Helical" evidence="7">
    <location>
        <begin position="176"/>
        <end position="198"/>
    </location>
</feature>
<feature type="transmembrane region" description="Helical" evidence="7">
    <location>
        <begin position="467"/>
        <end position="490"/>
    </location>
</feature>
<keyword evidence="5 7" id="KW-1133">Transmembrane helix</keyword>
<comment type="caution">
    <text evidence="9">The sequence shown here is derived from an EMBL/GenBank/DDBJ whole genome shotgun (WGS) entry which is preliminary data.</text>
</comment>
<protein>
    <submittedName>
        <fullName evidence="9">Type VII secretion integral membrane protein EccD</fullName>
    </submittedName>
</protein>
<dbReference type="RefSeq" id="WP_064880082.1">
    <property type="nucleotide sequence ID" value="NZ_LZSY01000048.1"/>
</dbReference>
<evidence type="ECO:0000256" key="4">
    <source>
        <dbReference type="ARBA" id="ARBA00022692"/>
    </source>
</evidence>
<feature type="transmembrane region" description="Helical" evidence="7">
    <location>
        <begin position="442"/>
        <end position="461"/>
    </location>
</feature>
<evidence type="ECO:0000256" key="1">
    <source>
        <dbReference type="ARBA" id="ARBA00004651"/>
    </source>
</evidence>
<feature type="transmembrane region" description="Helical" evidence="7">
    <location>
        <begin position="502"/>
        <end position="522"/>
    </location>
</feature>
<dbReference type="Pfam" id="PF19053">
    <property type="entry name" value="EccD"/>
    <property type="match status" value="1"/>
</dbReference>
<feature type="transmembrane region" description="Helical" evidence="7">
    <location>
        <begin position="413"/>
        <end position="430"/>
    </location>
</feature>
<gene>
    <name evidence="9" type="ORF">A5779_19075</name>
</gene>
<sequence length="532" mass="56290">MTAVQPHVSGVSAAPSPSANRVQVALMVADVQFAVVLDAVAPVSRHMSALVDLSNQRLDQIGRPKLQPAGATDGKGKVVRGRWALCWVDGTMLRPSRSLAEQGVVDGTKLWLQFVDDTESRTPVIENVTTAAATELSRNRQKITPGLAARIGVGLLSTSVFVVLAVLARWRYGHDGLVPAAAAAVVALALLVAATVLAMRAGVTRRALVEDDSSDRHAWSEWQTEVAVADTLRLTGCAATAVAAALVVPGPLGAPHGALGATVALAAAGLTLRYTGRHISLCTAVIVLGLVALVTGGVRMLLVTSAPVLLASVLLVAMVGMKVTPGLARIAGKIRLPVMPPPGRPWVFETRPYLPSEVVVVVGGRPVLEGPESVQQVALNTERARVYITGMLMAFSILLVIACLGLCDPHAPRRWLMVALAGVVAAAVLLHGRSYTDRWQSSILAVTAVTIIVVVALRYVLQLWSLPALLVGCGLIVALPTVGLIAAVIVPRSTYTPVFEQFVEWIEYLLLAAVWPLTFWAMEVFSAIRYRS</sequence>
<dbReference type="InterPro" id="IPR006707">
    <property type="entry name" value="T7SS_EccD"/>
</dbReference>
<dbReference type="AlphaFoldDB" id="A0A1A0WBY3"/>
<feature type="transmembrane region" description="Helical" evidence="7">
    <location>
        <begin position="308"/>
        <end position="328"/>
    </location>
</feature>
<evidence type="ECO:0000313" key="10">
    <source>
        <dbReference type="Proteomes" id="UP000094008"/>
    </source>
</evidence>
<comment type="similarity">
    <text evidence="2">Belongs to the EccD/Snm4 family.</text>
</comment>
<evidence type="ECO:0000256" key="5">
    <source>
        <dbReference type="ARBA" id="ARBA00022989"/>
    </source>
</evidence>
<dbReference type="Proteomes" id="UP000094008">
    <property type="component" value="Unassembled WGS sequence"/>
</dbReference>
<name>A0A1A0WBY3_MYCPR</name>
<feature type="transmembrane region" description="Helical" evidence="7">
    <location>
        <begin position="386"/>
        <end position="407"/>
    </location>
</feature>
<feature type="transmembrane region" description="Helical" evidence="7">
    <location>
        <begin position="147"/>
        <end position="170"/>
    </location>
</feature>
<dbReference type="Gene3D" id="3.10.20.90">
    <property type="entry name" value="Phosphatidylinositol 3-kinase Catalytic Subunit, Chain A, domain 1"/>
    <property type="match status" value="1"/>
</dbReference>
<evidence type="ECO:0000313" key="9">
    <source>
        <dbReference type="EMBL" id="OBB94753.1"/>
    </source>
</evidence>
<dbReference type="InterPro" id="IPR044049">
    <property type="entry name" value="EccD_transm"/>
</dbReference>
<feature type="domain" description="EccD-like transmembrane" evidence="8">
    <location>
        <begin position="228"/>
        <end position="529"/>
    </location>
</feature>
<evidence type="ECO:0000256" key="3">
    <source>
        <dbReference type="ARBA" id="ARBA00022475"/>
    </source>
</evidence>
<dbReference type="OrthoDB" id="4640662at2"/>
<dbReference type="PIRSF" id="PIRSF017804">
    <property type="entry name" value="Secretion_EccD1"/>
    <property type="match status" value="1"/>
</dbReference>
<dbReference type="Pfam" id="PF08817">
    <property type="entry name" value="YukD"/>
    <property type="match status" value="1"/>
</dbReference>
<evidence type="ECO:0000256" key="6">
    <source>
        <dbReference type="ARBA" id="ARBA00023136"/>
    </source>
</evidence>
<evidence type="ECO:0000256" key="7">
    <source>
        <dbReference type="SAM" id="Phobius"/>
    </source>
</evidence>
<organism evidence="9 10">
    <name type="scientific">Mycolicibacterium peregrinum</name>
    <name type="common">Mycobacterium peregrinum</name>
    <dbReference type="NCBI Taxonomy" id="43304"/>
    <lineage>
        <taxon>Bacteria</taxon>
        <taxon>Bacillati</taxon>
        <taxon>Actinomycetota</taxon>
        <taxon>Actinomycetes</taxon>
        <taxon>Mycobacteriales</taxon>
        <taxon>Mycobacteriaceae</taxon>
        <taxon>Mycolicibacterium</taxon>
    </lineage>
</organism>
<dbReference type="NCBIfam" id="TIGR03920">
    <property type="entry name" value="T7SS_EccD"/>
    <property type="match status" value="1"/>
</dbReference>
<dbReference type="InterPro" id="IPR024962">
    <property type="entry name" value="YukD-like"/>
</dbReference>
<comment type="subcellular location">
    <subcellularLocation>
        <location evidence="1">Cell membrane</location>
        <topology evidence="1">Multi-pass membrane protein</topology>
    </subcellularLocation>
</comment>
<feature type="transmembrane region" description="Helical" evidence="7">
    <location>
        <begin position="279"/>
        <end position="302"/>
    </location>
</feature>
<proteinExistence type="inferred from homology"/>
<reference evidence="10" key="1">
    <citation type="submission" date="2016-06" db="EMBL/GenBank/DDBJ databases">
        <authorList>
            <person name="Sutton G."/>
            <person name="Brinkac L."/>
            <person name="Sanka R."/>
            <person name="Adams M."/>
            <person name="Lau E."/>
            <person name="Mehaffy C."/>
            <person name="Tameris M."/>
            <person name="Hatherill M."/>
            <person name="Hanekom W."/>
            <person name="Mahomed H."/>
            <person name="Mcshane H."/>
        </authorList>
    </citation>
    <scope>NUCLEOTIDE SEQUENCE [LARGE SCALE GENOMIC DNA]</scope>
    <source>
        <strain evidence="10">852002-10433_SCH5171157</strain>
    </source>
</reference>